<evidence type="ECO:0000313" key="2">
    <source>
        <dbReference type="EMBL" id="KHO11651.1"/>
    </source>
</evidence>
<dbReference type="EMBL" id="ADNJ02000001">
    <property type="protein sequence ID" value="KHO11651.1"/>
    <property type="molecule type" value="Genomic_DNA"/>
</dbReference>
<comment type="caution">
    <text evidence="2">The sequence shown here is derived from an EMBL/GenBank/DDBJ whole genome shotgun (WGS) entry which is preliminary data.</text>
</comment>
<dbReference type="GeneID" id="19264881"/>
<feature type="region of interest" description="Disordered" evidence="1">
    <location>
        <begin position="56"/>
        <end position="101"/>
    </location>
</feature>
<reference evidence="2 3" key="1">
    <citation type="journal article" date="2011" name="PLoS Genet.">
        <title>Genome sequencing and comparative transcriptomics of the model entomopathogenic fungi Metarhizium anisopliae and M. acridum.</title>
        <authorList>
            <person name="Gao Q."/>
            <person name="Jin K."/>
            <person name="Ying S.H."/>
            <person name="Zhang Y."/>
            <person name="Xiao G."/>
            <person name="Shang Y."/>
            <person name="Duan Z."/>
            <person name="Hu X."/>
            <person name="Xie X.Q."/>
            <person name="Zhou G."/>
            <person name="Peng G."/>
            <person name="Luo Z."/>
            <person name="Huang W."/>
            <person name="Wang B."/>
            <person name="Fang W."/>
            <person name="Wang S."/>
            <person name="Zhong Y."/>
            <person name="Ma L.J."/>
            <person name="St Leger R.J."/>
            <person name="Zhao G.P."/>
            <person name="Pei Y."/>
            <person name="Feng M.G."/>
            <person name="Xia Y."/>
            <person name="Wang C."/>
        </authorList>
    </citation>
    <scope>NUCLEOTIDE SEQUENCE [LARGE SCALE GENOMIC DNA]</scope>
    <source>
        <strain evidence="3">ARSEF 23 / ATCC MYA-3075</strain>
    </source>
</reference>
<evidence type="ECO:0000313" key="3">
    <source>
        <dbReference type="Proteomes" id="UP000002498"/>
    </source>
</evidence>
<dbReference type="RefSeq" id="XP_011410615.1">
    <property type="nucleotide sequence ID" value="XM_011412313.1"/>
</dbReference>
<feature type="region of interest" description="Disordered" evidence="1">
    <location>
        <begin position="1"/>
        <end position="27"/>
    </location>
</feature>
<dbReference type="AlphaFoldDB" id="A0A0B2XIJ3"/>
<reference evidence="2 3" key="2">
    <citation type="journal article" date="2014" name="Proc. Natl. Acad. Sci. U.S.A.">
        <title>Trajectory and genomic determinants of fungal-pathogen speciation and host adaptation.</title>
        <authorList>
            <person name="Hu X."/>
            <person name="Xiao G."/>
            <person name="Zheng P."/>
            <person name="Shang Y."/>
            <person name="Su Y."/>
            <person name="Zhang X."/>
            <person name="Liu X."/>
            <person name="Zhan S."/>
            <person name="St Leger R.J."/>
            <person name="Wang C."/>
        </authorList>
    </citation>
    <scope>GENOME REANNOTATION</scope>
    <source>
        <strain evidence="3">ARSEF 23 / ATCC MYA-3075</strain>
    </source>
</reference>
<accession>A0A0B2XIJ3</accession>
<name>A0A0B2XIJ3_METRA</name>
<dbReference type="KEGG" id="maj:MAA_10595"/>
<proteinExistence type="predicted"/>
<protein>
    <submittedName>
        <fullName evidence="2">Uncharacterized protein</fullName>
    </submittedName>
</protein>
<dbReference type="HOGENOM" id="CLU_2292337_0_0_1"/>
<gene>
    <name evidence="2" type="ORF">MAA_10595</name>
</gene>
<evidence type="ECO:0000256" key="1">
    <source>
        <dbReference type="SAM" id="MobiDB-lite"/>
    </source>
</evidence>
<keyword evidence="3" id="KW-1185">Reference proteome</keyword>
<organism evidence="2 3">
    <name type="scientific">Metarhizium robertsii (strain ARSEF 23 / ATCC MYA-3075)</name>
    <name type="common">Metarhizium anisopliae (strain ARSEF 23)</name>
    <dbReference type="NCBI Taxonomy" id="655844"/>
    <lineage>
        <taxon>Eukaryota</taxon>
        <taxon>Fungi</taxon>
        <taxon>Dikarya</taxon>
        <taxon>Ascomycota</taxon>
        <taxon>Pezizomycotina</taxon>
        <taxon>Sordariomycetes</taxon>
        <taxon>Hypocreomycetidae</taxon>
        <taxon>Hypocreales</taxon>
        <taxon>Clavicipitaceae</taxon>
        <taxon>Metarhizium</taxon>
    </lineage>
</organism>
<sequence>MTCGDLLLSALRDSPRPPLESISPTDVAAPFGMRGSKAGGKGNAVGVYQASRLVSKEKPTATKTPRPVAVASPGKAIAGGGGGCGGSMQGQQWHLPSPDAP</sequence>
<feature type="compositionally biased region" description="Gly residues" evidence="1">
    <location>
        <begin position="77"/>
        <end position="88"/>
    </location>
</feature>
<dbReference type="Proteomes" id="UP000002498">
    <property type="component" value="Unassembled WGS sequence"/>
</dbReference>